<dbReference type="EMBL" id="GBXM01079681">
    <property type="protein sequence ID" value="JAH28896.1"/>
    <property type="molecule type" value="Transcribed_RNA"/>
</dbReference>
<name>A0A0E9RIC4_ANGAN</name>
<sequence>MLAANYHNILCKDLYSLYWIKESPPAFELF</sequence>
<organism evidence="1">
    <name type="scientific">Anguilla anguilla</name>
    <name type="common">European freshwater eel</name>
    <name type="synonym">Muraena anguilla</name>
    <dbReference type="NCBI Taxonomy" id="7936"/>
    <lineage>
        <taxon>Eukaryota</taxon>
        <taxon>Metazoa</taxon>
        <taxon>Chordata</taxon>
        <taxon>Craniata</taxon>
        <taxon>Vertebrata</taxon>
        <taxon>Euteleostomi</taxon>
        <taxon>Actinopterygii</taxon>
        <taxon>Neopterygii</taxon>
        <taxon>Teleostei</taxon>
        <taxon>Anguilliformes</taxon>
        <taxon>Anguillidae</taxon>
        <taxon>Anguilla</taxon>
    </lineage>
</organism>
<proteinExistence type="predicted"/>
<evidence type="ECO:0000313" key="1">
    <source>
        <dbReference type="EMBL" id="JAH28896.1"/>
    </source>
</evidence>
<reference evidence="1" key="1">
    <citation type="submission" date="2014-11" db="EMBL/GenBank/DDBJ databases">
        <authorList>
            <person name="Amaro Gonzalez C."/>
        </authorList>
    </citation>
    <scope>NUCLEOTIDE SEQUENCE</scope>
</reference>
<dbReference type="AlphaFoldDB" id="A0A0E9RIC4"/>
<accession>A0A0E9RIC4</accession>
<protein>
    <submittedName>
        <fullName evidence="1">Uncharacterized protein</fullName>
    </submittedName>
</protein>
<reference evidence="1" key="2">
    <citation type="journal article" date="2015" name="Fish Shellfish Immunol.">
        <title>Early steps in the European eel (Anguilla anguilla)-Vibrio vulnificus interaction in the gills: Role of the RtxA13 toxin.</title>
        <authorList>
            <person name="Callol A."/>
            <person name="Pajuelo D."/>
            <person name="Ebbesson L."/>
            <person name="Teles M."/>
            <person name="MacKenzie S."/>
            <person name="Amaro C."/>
        </authorList>
    </citation>
    <scope>NUCLEOTIDE SEQUENCE</scope>
</reference>